<dbReference type="InParanoid" id="Q0U3B0"/>
<evidence type="ECO:0008006" key="3">
    <source>
        <dbReference type="Google" id="ProtNLM"/>
    </source>
</evidence>
<proteinExistence type="predicted"/>
<protein>
    <recommendedName>
        <fullName evidence="3">Transcription factor domain-containing protein</fullName>
    </recommendedName>
</protein>
<dbReference type="CDD" id="cd12148">
    <property type="entry name" value="fungal_TF_MHR"/>
    <property type="match status" value="1"/>
</dbReference>
<dbReference type="Proteomes" id="UP000001055">
    <property type="component" value="Unassembled WGS sequence"/>
</dbReference>
<dbReference type="eggNOG" id="ENOG502SMSS">
    <property type="taxonomic scope" value="Eukaryota"/>
</dbReference>
<dbReference type="EMBL" id="CH445352">
    <property type="protein sequence ID" value="EAT78778.2"/>
    <property type="molecule type" value="Genomic_DNA"/>
</dbReference>
<gene>
    <name evidence="1" type="ORF">SNOG_13754</name>
</gene>
<evidence type="ECO:0000313" key="1">
    <source>
        <dbReference type="EMBL" id="EAT78778.2"/>
    </source>
</evidence>
<dbReference type="GeneID" id="5980882"/>
<dbReference type="AlphaFoldDB" id="Q0U3B0"/>
<dbReference type="VEuPathDB" id="FungiDB:JI435_308820"/>
<dbReference type="KEGG" id="pno:SNOG_13754"/>
<organism evidence="1 2">
    <name type="scientific">Phaeosphaeria nodorum (strain SN15 / ATCC MYA-4574 / FGSC 10173)</name>
    <name type="common">Glume blotch fungus</name>
    <name type="synonym">Parastagonospora nodorum</name>
    <dbReference type="NCBI Taxonomy" id="321614"/>
    <lineage>
        <taxon>Eukaryota</taxon>
        <taxon>Fungi</taxon>
        <taxon>Dikarya</taxon>
        <taxon>Ascomycota</taxon>
        <taxon>Pezizomycotina</taxon>
        <taxon>Dothideomycetes</taxon>
        <taxon>Pleosporomycetidae</taxon>
        <taxon>Pleosporales</taxon>
        <taxon>Pleosporineae</taxon>
        <taxon>Phaeosphaeriaceae</taxon>
        <taxon>Parastagonospora</taxon>
    </lineage>
</organism>
<evidence type="ECO:0000313" key="2">
    <source>
        <dbReference type="Proteomes" id="UP000001055"/>
    </source>
</evidence>
<name>Q0U3B0_PHANO</name>
<accession>Q0U3B0</accession>
<dbReference type="RefSeq" id="XP_001803960.1">
    <property type="nucleotide sequence ID" value="XM_001803908.1"/>
</dbReference>
<reference evidence="2" key="1">
    <citation type="journal article" date="2007" name="Plant Cell">
        <title>Dothideomycete-plant interactions illuminated by genome sequencing and EST analysis of the wheat pathogen Stagonospora nodorum.</title>
        <authorList>
            <person name="Hane J.K."/>
            <person name="Lowe R.G."/>
            <person name="Solomon P.S."/>
            <person name="Tan K.C."/>
            <person name="Schoch C.L."/>
            <person name="Spatafora J.W."/>
            <person name="Crous P.W."/>
            <person name="Kodira C."/>
            <person name="Birren B.W."/>
            <person name="Galagan J.E."/>
            <person name="Torriani S.F."/>
            <person name="McDonald B.A."/>
            <person name="Oliver R.P."/>
        </authorList>
    </citation>
    <scope>NUCLEOTIDE SEQUENCE [LARGE SCALE GENOMIC DNA]</scope>
    <source>
        <strain evidence="2">SN15 / ATCC MYA-4574 / FGSC 10173</strain>
    </source>
</reference>
<sequence length="395" mass="45186">MIYSVSCYVLPNTGKKNDLQNTWNSSGRQTYHQANSLKYRALATKYYNKAMEHLEAATMDPNIATLRAVLLLAIHSSFDPKSGNSGQQIALAGRLAFDLQAKAELQELQPKEIEILRNMHMTIFSMENHIASTLDRPALFPEPVSEITFDMNKPAEYMCSLFRLQNRFRKGDYATKQQMKKMLPRLDDRAELLPIVRIALHMTHLLLNPVWGSAWHVLEAVVSLGGIHVYVTPHWVYRAGTVLIQNMPAIFGGNLIQLYSNALLVLELSSWKWPSSATLSASLVDLMTDMKRKYQPDWSGTLQQGDLPKMPPREVFFLNTWSGRVITRSSTIFSSLSSIQHHYELSYDKLLDQLQDFVRATKSPYKYRFETEEHIHEEKVLSFDLTGRGKAYVLK</sequence>
<dbReference type="VEuPathDB" id="FungiDB:JI435_137540"/>
<dbReference type="HOGENOM" id="CLU_698508_0_0_1"/>